<keyword evidence="1 4" id="KW-0031">Aminopeptidase</keyword>
<dbReference type="InterPro" id="IPR035414">
    <property type="entry name" value="Peptidase_M1_pepN_Ig-like"/>
</dbReference>
<dbReference type="GO" id="GO:0004177">
    <property type="term" value="F:aminopeptidase activity"/>
    <property type="evidence" value="ECO:0007669"/>
    <property type="project" value="UniProtKB-KW"/>
</dbReference>
<dbReference type="AlphaFoldDB" id="A0A3C1KQE1"/>
<comment type="caution">
    <text evidence="4">The sequence shown here is derived from an EMBL/GenBank/DDBJ whole genome shotgun (WGS) entry which is preliminary data.</text>
</comment>
<evidence type="ECO:0000259" key="2">
    <source>
        <dbReference type="Pfam" id="PF11940"/>
    </source>
</evidence>
<accession>A0A3C1KQE1</accession>
<dbReference type="InterPro" id="IPR012779">
    <property type="entry name" value="Peptidase_M1_pepN"/>
</dbReference>
<evidence type="ECO:0000313" key="5">
    <source>
        <dbReference type="Proteomes" id="UP000259273"/>
    </source>
</evidence>
<dbReference type="Pfam" id="PF17432">
    <property type="entry name" value="DUF3458_C"/>
    <property type="match status" value="1"/>
</dbReference>
<dbReference type="InterPro" id="IPR038438">
    <property type="entry name" value="PepN_Ig-like_sf"/>
</dbReference>
<dbReference type="InterPro" id="IPR024601">
    <property type="entry name" value="Peptidase_M1_pepN_C"/>
</dbReference>
<keyword evidence="1 4" id="KW-0378">Hydrolase</keyword>
<keyword evidence="1 4" id="KW-0645">Protease</keyword>
<evidence type="ECO:0000259" key="3">
    <source>
        <dbReference type="Pfam" id="PF17432"/>
    </source>
</evidence>
<dbReference type="Pfam" id="PF11940">
    <property type="entry name" value="DUF3458"/>
    <property type="match status" value="1"/>
</dbReference>
<proteinExistence type="predicted"/>
<dbReference type="Gene3D" id="2.60.40.1840">
    <property type="match status" value="1"/>
</dbReference>
<organism evidence="4 5">
    <name type="scientific">Haliea salexigens</name>
    <dbReference type="NCBI Taxonomy" id="287487"/>
    <lineage>
        <taxon>Bacteria</taxon>
        <taxon>Pseudomonadati</taxon>
        <taxon>Pseudomonadota</taxon>
        <taxon>Gammaproteobacteria</taxon>
        <taxon>Cellvibrionales</taxon>
        <taxon>Halieaceae</taxon>
        <taxon>Haliea</taxon>
    </lineage>
</organism>
<protein>
    <submittedName>
        <fullName evidence="4">Aminopeptidase N</fullName>
    </submittedName>
</protein>
<dbReference type="GO" id="GO:0008270">
    <property type="term" value="F:zinc ion binding"/>
    <property type="evidence" value="ECO:0007669"/>
    <property type="project" value="InterPro"/>
</dbReference>
<sequence length="361" mass="39616">EPEQTFVFEHVTEAPVPALLRGFSAPVRLACDYTSAQLRALMSREDDGFLRWDAAQQYALRVINEVQAQQASGEEGVLDPEYLAACGDLLRDTELDPALVAEMLSLPGENYLADLAAANGGADVDAIHAARKAVRNGIATTHRDALQACYLRLENSAPYAPDAAQIGARRLRNVCLDYLALAGADGLLLAEAQFAGASNMSDRLAALQALAFHGEATRRDPALQKFHADWQHETLVMNKWLQLQATIPAPGTLEQVQQLLQHPVFDVRNPNKVRALIGAFANANPLVFHRADGAGYRLLADMVMQIDSLNPQLAARLLVPLTRWRNYRGRGEQMRGVLQGMIDTPTVSRDVYEMLERALAD</sequence>
<feature type="domain" description="Peptidase M1 alanyl aminopeptidase Ig-like fold" evidence="2">
    <location>
        <begin position="3"/>
        <end position="30"/>
    </location>
</feature>
<evidence type="ECO:0000256" key="1">
    <source>
        <dbReference type="ARBA" id="ARBA00022438"/>
    </source>
</evidence>
<dbReference type="Gene3D" id="1.25.50.10">
    <property type="entry name" value="Peptidase M1, alanyl aminopeptidase, C-terminal domain"/>
    <property type="match status" value="1"/>
</dbReference>
<dbReference type="PANTHER" id="PTHR46322">
    <property type="entry name" value="PUROMYCIN-SENSITIVE AMINOPEPTIDASE"/>
    <property type="match status" value="1"/>
</dbReference>
<feature type="non-terminal residue" evidence="4">
    <location>
        <position position="1"/>
    </location>
</feature>
<feature type="domain" description="Peptidase M1 alanyl aminopeptidase C-terminal" evidence="3">
    <location>
        <begin position="36"/>
        <end position="360"/>
    </location>
</feature>
<dbReference type="Proteomes" id="UP000259273">
    <property type="component" value="Unassembled WGS sequence"/>
</dbReference>
<gene>
    <name evidence="4" type="primary">pepN</name>
    <name evidence="4" type="ORF">DCP75_14640</name>
</gene>
<dbReference type="InterPro" id="IPR037144">
    <property type="entry name" value="Peptidase_M1_pepN_C_sf"/>
</dbReference>
<name>A0A3C1KQE1_9GAMM</name>
<evidence type="ECO:0000313" key="4">
    <source>
        <dbReference type="EMBL" id="HAN28930.1"/>
    </source>
</evidence>
<dbReference type="EMBL" id="DMND01000195">
    <property type="protein sequence ID" value="HAN28930.1"/>
    <property type="molecule type" value="Genomic_DNA"/>
</dbReference>
<reference evidence="4 5" key="1">
    <citation type="journal article" date="2018" name="Nat. Biotechnol.">
        <title>A standardized bacterial taxonomy based on genome phylogeny substantially revises the tree of life.</title>
        <authorList>
            <person name="Parks D.H."/>
            <person name="Chuvochina M."/>
            <person name="Waite D.W."/>
            <person name="Rinke C."/>
            <person name="Skarshewski A."/>
            <person name="Chaumeil P.A."/>
            <person name="Hugenholtz P."/>
        </authorList>
    </citation>
    <scope>NUCLEOTIDE SEQUENCE [LARGE SCALE GENOMIC DNA]</scope>
    <source>
        <strain evidence="4">UBA9158</strain>
    </source>
</reference>
<dbReference type="PANTHER" id="PTHR46322:SF1">
    <property type="entry name" value="PUROMYCIN-SENSITIVE AMINOPEPTIDASE"/>
    <property type="match status" value="1"/>
</dbReference>